<keyword evidence="10" id="KW-1185">Reference proteome</keyword>
<evidence type="ECO:0000256" key="1">
    <source>
        <dbReference type="ARBA" id="ARBA00022527"/>
    </source>
</evidence>
<proteinExistence type="predicted"/>
<dbReference type="FunFam" id="3.30.200.20:FF:000042">
    <property type="entry name" value="Aurora kinase A"/>
    <property type="match status" value="1"/>
</dbReference>
<dbReference type="InterPro" id="IPR011009">
    <property type="entry name" value="Kinase-like_dom_sf"/>
</dbReference>
<dbReference type="AlphaFoldDB" id="A0A8J2WW32"/>
<keyword evidence="3 6" id="KW-0547">Nucleotide-binding</keyword>
<dbReference type="PROSITE" id="PS00107">
    <property type="entry name" value="PROTEIN_KINASE_ATP"/>
    <property type="match status" value="1"/>
</dbReference>
<dbReference type="FunFam" id="1.10.510.10:FF:000005">
    <property type="entry name" value="cAMP-dependent protein kinase catalytic subunit alpha"/>
    <property type="match status" value="1"/>
</dbReference>
<dbReference type="GO" id="GO:0009653">
    <property type="term" value="P:anatomical structure morphogenesis"/>
    <property type="evidence" value="ECO:0007669"/>
    <property type="project" value="UniProtKB-ARBA"/>
</dbReference>
<evidence type="ECO:0000259" key="7">
    <source>
        <dbReference type="PROSITE" id="PS50011"/>
    </source>
</evidence>
<dbReference type="Gene3D" id="3.30.200.20">
    <property type="entry name" value="Phosphorylase Kinase, domain 1"/>
    <property type="match status" value="1"/>
</dbReference>
<evidence type="ECO:0000256" key="2">
    <source>
        <dbReference type="ARBA" id="ARBA00022679"/>
    </source>
</evidence>
<dbReference type="SUPFAM" id="SSF56112">
    <property type="entry name" value="Protein kinase-like (PK-like)"/>
    <property type="match status" value="1"/>
</dbReference>
<evidence type="ECO:0000256" key="5">
    <source>
        <dbReference type="ARBA" id="ARBA00022840"/>
    </source>
</evidence>
<evidence type="ECO:0000259" key="8">
    <source>
        <dbReference type="PROSITE" id="PS51285"/>
    </source>
</evidence>
<feature type="domain" description="Protein kinase" evidence="7">
    <location>
        <begin position="32"/>
        <end position="286"/>
    </location>
</feature>
<dbReference type="GO" id="GO:0004691">
    <property type="term" value="F:cAMP-dependent protein kinase activity"/>
    <property type="evidence" value="ECO:0007669"/>
    <property type="project" value="TreeGrafter"/>
</dbReference>
<comment type="caution">
    <text evidence="9">The sequence shown here is derived from an EMBL/GenBank/DDBJ whole genome shotgun (WGS) entry which is preliminary data.</text>
</comment>
<dbReference type="Pfam" id="PF00069">
    <property type="entry name" value="Pkinase"/>
    <property type="match status" value="1"/>
</dbReference>
<dbReference type="Gene3D" id="1.10.510.10">
    <property type="entry name" value="Transferase(Phosphotransferase) domain 1"/>
    <property type="match status" value="1"/>
</dbReference>
<accession>A0A8J2WW32</accession>
<feature type="binding site" evidence="6">
    <location>
        <position position="70"/>
    </location>
    <ligand>
        <name>ATP</name>
        <dbReference type="ChEBI" id="CHEBI:30616"/>
    </ligand>
</feature>
<name>A0A8J2WW32_9STRA</name>
<reference evidence="9" key="1">
    <citation type="submission" date="2021-11" db="EMBL/GenBank/DDBJ databases">
        <authorList>
            <consortium name="Genoscope - CEA"/>
            <person name="William W."/>
        </authorList>
    </citation>
    <scope>NUCLEOTIDE SEQUENCE</scope>
</reference>
<dbReference type="CDD" id="cd05580">
    <property type="entry name" value="STKc_PKA_like"/>
    <property type="match status" value="1"/>
</dbReference>
<keyword evidence="5 6" id="KW-0067">ATP-binding</keyword>
<dbReference type="PROSITE" id="PS50011">
    <property type="entry name" value="PROTEIN_KINASE_DOM"/>
    <property type="match status" value="1"/>
</dbReference>
<dbReference type="PANTHER" id="PTHR24353">
    <property type="entry name" value="CYCLIC NUCLEOTIDE-DEPENDENT PROTEIN KINASE"/>
    <property type="match status" value="1"/>
</dbReference>
<keyword evidence="4" id="KW-0418">Kinase</keyword>
<protein>
    <recommendedName>
        <fullName evidence="11">cAMP-dependent protein kinase</fullName>
    </recommendedName>
</protein>
<evidence type="ECO:0008006" key="11">
    <source>
        <dbReference type="Google" id="ProtNLM"/>
    </source>
</evidence>
<evidence type="ECO:0000256" key="6">
    <source>
        <dbReference type="PROSITE-ProRule" id="PRU10141"/>
    </source>
</evidence>
<sequence length="344" mass="39661">MGLFGTGWKRYGGCPRTEPVRKEKYNYALSQFEIFETLGTGTFGRVRLVRCMEEDSYYALKMVKKEYILKMDQLDHMCNEVRLLRILQHPFIVDLRAHFQDELRLYLLMELVIGGELYALLRNSGKLSNDRAKFYAAEVVLAFQYLHGMYIAYRGLKPENILIDINGNIKLCDFGFAKVVEERTFTNCGTPEYTAPEVINGLGHGRSVDWWGLGILIFEMTAGHPPFFDQSPFGVYEKILAGKFQVPPHVDDKASSILKKLIVRDRTKRLGCRDRGADELKAHSWFAKVNWDALYYEQVKAPYVPEIGAPNDTRHFDRYPDSEPGIEEPLDGKGQEKFHQFDTF</sequence>
<organism evidence="9 10">
    <name type="scientific">Pelagomonas calceolata</name>
    <dbReference type="NCBI Taxonomy" id="35677"/>
    <lineage>
        <taxon>Eukaryota</taxon>
        <taxon>Sar</taxon>
        <taxon>Stramenopiles</taxon>
        <taxon>Ochrophyta</taxon>
        <taxon>Pelagophyceae</taxon>
        <taxon>Pelagomonadales</taxon>
        <taxon>Pelagomonadaceae</taxon>
        <taxon>Pelagomonas</taxon>
    </lineage>
</organism>
<dbReference type="SMART" id="SM00133">
    <property type="entry name" value="S_TK_X"/>
    <property type="match status" value="1"/>
</dbReference>
<evidence type="ECO:0000256" key="4">
    <source>
        <dbReference type="ARBA" id="ARBA00022777"/>
    </source>
</evidence>
<evidence type="ECO:0000313" key="9">
    <source>
        <dbReference type="EMBL" id="CAH0370747.1"/>
    </source>
</evidence>
<dbReference type="GO" id="GO:0005952">
    <property type="term" value="C:cAMP-dependent protein kinase complex"/>
    <property type="evidence" value="ECO:0007669"/>
    <property type="project" value="TreeGrafter"/>
</dbReference>
<feature type="domain" description="AGC-kinase C-terminal" evidence="8">
    <location>
        <begin position="287"/>
        <end position="344"/>
    </location>
</feature>
<dbReference type="Proteomes" id="UP000789595">
    <property type="component" value="Unassembled WGS sequence"/>
</dbReference>
<evidence type="ECO:0000313" key="10">
    <source>
        <dbReference type="Proteomes" id="UP000789595"/>
    </source>
</evidence>
<dbReference type="InterPro" id="IPR000719">
    <property type="entry name" value="Prot_kinase_dom"/>
</dbReference>
<gene>
    <name evidence="9" type="ORF">PECAL_3P06490</name>
</gene>
<dbReference type="InterPro" id="IPR000961">
    <property type="entry name" value="AGC-kinase_C"/>
</dbReference>
<dbReference type="GO" id="GO:0005524">
    <property type="term" value="F:ATP binding"/>
    <property type="evidence" value="ECO:0007669"/>
    <property type="project" value="UniProtKB-UniRule"/>
</dbReference>
<dbReference type="EMBL" id="CAKKNE010000003">
    <property type="protein sequence ID" value="CAH0370747.1"/>
    <property type="molecule type" value="Genomic_DNA"/>
</dbReference>
<dbReference type="OrthoDB" id="63267at2759"/>
<dbReference type="PROSITE" id="PS51285">
    <property type="entry name" value="AGC_KINASE_CTER"/>
    <property type="match status" value="1"/>
</dbReference>
<evidence type="ECO:0000256" key="3">
    <source>
        <dbReference type="ARBA" id="ARBA00022741"/>
    </source>
</evidence>
<keyword evidence="2" id="KW-0808">Transferase</keyword>
<keyword evidence="1" id="KW-0723">Serine/threonine-protein kinase</keyword>
<dbReference type="InterPro" id="IPR017441">
    <property type="entry name" value="Protein_kinase_ATP_BS"/>
</dbReference>
<dbReference type="PANTHER" id="PTHR24353:SF37">
    <property type="entry name" value="CAMP-DEPENDENT PROTEIN KINASE CATALYTIC SUBUNIT PRKX"/>
    <property type="match status" value="1"/>
</dbReference>